<dbReference type="Pfam" id="PF03291">
    <property type="entry name" value="mRNA_G-N7_MeTrfase"/>
    <property type="match status" value="1"/>
</dbReference>
<dbReference type="AlphaFoldDB" id="A0A9R1VVC9"/>
<evidence type="ECO:0000256" key="1">
    <source>
        <dbReference type="ARBA" id="ARBA00011926"/>
    </source>
</evidence>
<dbReference type="Proteomes" id="UP000235145">
    <property type="component" value="Unassembled WGS sequence"/>
</dbReference>
<evidence type="ECO:0000313" key="11">
    <source>
        <dbReference type="Proteomes" id="UP000235145"/>
    </source>
</evidence>
<evidence type="ECO:0000256" key="4">
    <source>
        <dbReference type="ARBA" id="ARBA00022691"/>
    </source>
</evidence>
<feature type="domain" description="MRNA cap 0 methyltransferase" evidence="9">
    <location>
        <begin position="16"/>
        <end position="61"/>
    </location>
</feature>
<keyword evidence="8" id="KW-0472">Membrane</keyword>
<accession>A0A9R1VVC9</accession>
<evidence type="ECO:0000256" key="6">
    <source>
        <dbReference type="ARBA" id="ARBA00023042"/>
    </source>
</evidence>
<name>A0A9R1VVC9_LACSA</name>
<feature type="transmembrane region" description="Helical" evidence="8">
    <location>
        <begin position="6"/>
        <end position="24"/>
    </location>
</feature>
<keyword evidence="8" id="KW-1133">Transmembrane helix</keyword>
<evidence type="ECO:0000256" key="8">
    <source>
        <dbReference type="SAM" id="Phobius"/>
    </source>
</evidence>
<comment type="caution">
    <text evidence="10">The sequence shown here is derived from an EMBL/GenBank/DDBJ whole genome shotgun (WGS) entry which is preliminary data.</text>
</comment>
<keyword evidence="4" id="KW-0949">S-adenosyl-L-methionine</keyword>
<dbReference type="PANTHER" id="PTHR12189:SF3">
    <property type="entry name" value="MRNA (GUANINE-N(7))-METHYLTRANSFERASE"/>
    <property type="match status" value="1"/>
</dbReference>
<keyword evidence="5" id="KW-0694">RNA-binding</keyword>
<keyword evidence="11" id="KW-1185">Reference proteome</keyword>
<dbReference type="InterPro" id="IPR039753">
    <property type="entry name" value="RG7MT1"/>
</dbReference>
<organism evidence="10 11">
    <name type="scientific">Lactuca sativa</name>
    <name type="common">Garden lettuce</name>
    <dbReference type="NCBI Taxonomy" id="4236"/>
    <lineage>
        <taxon>Eukaryota</taxon>
        <taxon>Viridiplantae</taxon>
        <taxon>Streptophyta</taxon>
        <taxon>Embryophyta</taxon>
        <taxon>Tracheophyta</taxon>
        <taxon>Spermatophyta</taxon>
        <taxon>Magnoliopsida</taxon>
        <taxon>eudicotyledons</taxon>
        <taxon>Gunneridae</taxon>
        <taxon>Pentapetalae</taxon>
        <taxon>asterids</taxon>
        <taxon>campanulids</taxon>
        <taxon>Asterales</taxon>
        <taxon>Asteraceae</taxon>
        <taxon>Cichorioideae</taxon>
        <taxon>Cichorieae</taxon>
        <taxon>Lactucinae</taxon>
        <taxon>Lactuca</taxon>
    </lineage>
</organism>
<gene>
    <name evidence="10" type="ORF">LSAT_V11C400197130</name>
</gene>
<dbReference type="GO" id="GO:0003723">
    <property type="term" value="F:RNA binding"/>
    <property type="evidence" value="ECO:0007669"/>
    <property type="project" value="UniProtKB-KW"/>
</dbReference>
<dbReference type="EMBL" id="NBSK02000004">
    <property type="protein sequence ID" value="KAJ0214567.1"/>
    <property type="molecule type" value="Genomic_DNA"/>
</dbReference>
<keyword evidence="6" id="KW-0506">mRNA capping</keyword>
<comment type="catalytic activity">
    <reaction evidence="7">
        <text>a 5'-end (5'-triphosphoguanosine)-ribonucleoside in mRNA + S-adenosyl-L-methionine = a 5'-end (N(7)-methyl 5'-triphosphoguanosine)-ribonucleoside in mRNA + S-adenosyl-L-homocysteine</text>
        <dbReference type="Rhea" id="RHEA:67008"/>
        <dbReference type="Rhea" id="RHEA-COMP:17166"/>
        <dbReference type="Rhea" id="RHEA-COMP:17167"/>
        <dbReference type="ChEBI" id="CHEBI:57856"/>
        <dbReference type="ChEBI" id="CHEBI:59789"/>
        <dbReference type="ChEBI" id="CHEBI:156461"/>
        <dbReference type="ChEBI" id="CHEBI:167617"/>
        <dbReference type="EC" id="2.1.1.56"/>
    </reaction>
</comment>
<dbReference type="InterPro" id="IPR029063">
    <property type="entry name" value="SAM-dependent_MTases_sf"/>
</dbReference>
<keyword evidence="8" id="KW-0812">Transmembrane</keyword>
<evidence type="ECO:0000256" key="7">
    <source>
        <dbReference type="ARBA" id="ARBA00044712"/>
    </source>
</evidence>
<evidence type="ECO:0000256" key="3">
    <source>
        <dbReference type="ARBA" id="ARBA00022679"/>
    </source>
</evidence>
<feature type="transmembrane region" description="Helical" evidence="8">
    <location>
        <begin position="33"/>
        <end position="51"/>
    </location>
</feature>
<protein>
    <recommendedName>
        <fullName evidence="1">mRNA (guanine-N(7))-methyltransferase</fullName>
        <ecNumber evidence="1">2.1.1.56</ecNumber>
    </recommendedName>
</protein>
<evidence type="ECO:0000256" key="2">
    <source>
        <dbReference type="ARBA" id="ARBA00022603"/>
    </source>
</evidence>
<keyword evidence="2" id="KW-0489">Methyltransferase</keyword>
<proteinExistence type="predicted"/>
<keyword evidence="6" id="KW-0507">mRNA processing</keyword>
<dbReference type="InterPro" id="IPR004971">
    <property type="entry name" value="mRNA_G-N7_MeTrfase_dom"/>
</dbReference>
<dbReference type="EC" id="2.1.1.56" evidence="1"/>
<sequence>MTFLPPSSIITYCIICMLNSIFCFESEEKVRGLLHNVSFLLKLGGYLIGIILDSSTIWQAIMFLGHHFLAFILNNWIALQGKVSEKC</sequence>
<dbReference type="PANTHER" id="PTHR12189">
    <property type="entry name" value="MRNA GUANINE-7- METHYLTRANSFERASE"/>
    <property type="match status" value="1"/>
</dbReference>
<dbReference type="GO" id="GO:0004482">
    <property type="term" value="F:mRNA 5'-cap (guanine-N7-)-methyltransferase activity"/>
    <property type="evidence" value="ECO:0007669"/>
    <property type="project" value="UniProtKB-EC"/>
</dbReference>
<reference evidence="10 11" key="1">
    <citation type="journal article" date="2017" name="Nat. Commun.">
        <title>Genome assembly with in vitro proximity ligation data and whole-genome triplication in lettuce.</title>
        <authorList>
            <person name="Reyes-Chin-Wo S."/>
            <person name="Wang Z."/>
            <person name="Yang X."/>
            <person name="Kozik A."/>
            <person name="Arikit S."/>
            <person name="Song C."/>
            <person name="Xia L."/>
            <person name="Froenicke L."/>
            <person name="Lavelle D.O."/>
            <person name="Truco M.J."/>
            <person name="Xia R."/>
            <person name="Zhu S."/>
            <person name="Xu C."/>
            <person name="Xu H."/>
            <person name="Xu X."/>
            <person name="Cox K."/>
            <person name="Korf I."/>
            <person name="Meyers B.C."/>
            <person name="Michelmore R.W."/>
        </authorList>
    </citation>
    <scope>NUCLEOTIDE SEQUENCE [LARGE SCALE GENOMIC DNA]</scope>
    <source>
        <strain evidence="11">cv. Salinas</strain>
        <tissue evidence="10">Seedlings</tissue>
    </source>
</reference>
<evidence type="ECO:0000256" key="5">
    <source>
        <dbReference type="ARBA" id="ARBA00022884"/>
    </source>
</evidence>
<keyword evidence="3" id="KW-0808">Transferase</keyword>
<evidence type="ECO:0000259" key="9">
    <source>
        <dbReference type="Pfam" id="PF03291"/>
    </source>
</evidence>
<feature type="transmembrane region" description="Helical" evidence="8">
    <location>
        <begin position="57"/>
        <end position="79"/>
    </location>
</feature>
<evidence type="ECO:0000313" key="10">
    <source>
        <dbReference type="EMBL" id="KAJ0214567.1"/>
    </source>
</evidence>
<dbReference type="Gene3D" id="3.40.50.150">
    <property type="entry name" value="Vaccinia Virus protein VP39"/>
    <property type="match status" value="1"/>
</dbReference>